<name>A0A4C1YI69_EUMVA</name>
<reference evidence="2 3" key="1">
    <citation type="journal article" date="2019" name="Commun. Biol.">
        <title>The bagworm genome reveals a unique fibroin gene that provides high tensile strength.</title>
        <authorList>
            <person name="Kono N."/>
            <person name="Nakamura H."/>
            <person name="Ohtoshi R."/>
            <person name="Tomita M."/>
            <person name="Numata K."/>
            <person name="Arakawa K."/>
        </authorList>
    </citation>
    <scope>NUCLEOTIDE SEQUENCE [LARGE SCALE GENOMIC DNA]</scope>
</reference>
<dbReference type="AlphaFoldDB" id="A0A4C1YI69"/>
<accession>A0A4C1YI69</accession>
<feature type="region of interest" description="Disordered" evidence="1">
    <location>
        <begin position="13"/>
        <end position="42"/>
    </location>
</feature>
<proteinExistence type="predicted"/>
<evidence type="ECO:0000313" key="2">
    <source>
        <dbReference type="EMBL" id="GBP76071.1"/>
    </source>
</evidence>
<protein>
    <submittedName>
        <fullName evidence="2">Uncharacterized protein</fullName>
    </submittedName>
</protein>
<feature type="compositionally biased region" description="Low complexity" evidence="1">
    <location>
        <begin position="15"/>
        <end position="33"/>
    </location>
</feature>
<comment type="caution">
    <text evidence="2">The sequence shown here is derived from an EMBL/GenBank/DDBJ whole genome shotgun (WGS) entry which is preliminary data.</text>
</comment>
<dbReference type="EMBL" id="BGZK01001274">
    <property type="protein sequence ID" value="GBP76071.1"/>
    <property type="molecule type" value="Genomic_DNA"/>
</dbReference>
<sequence length="204" mass="21696">MAGLCLIRSAGGVAGAHARPAPTPATSPARPLPITHSSSSRPTTCALIVESNQTLTARRGHGGITHNSFSETSGRKLALDLGRFGGRRRRGRRPAAAKVTCETNSSLHCHVTSWRVRERTLAVTKKANVAVVGMPRRRPSRDRRDANVAYAAAQNPIRPDLLFLFALIDNGNGEENIEINISIGTDSEGGGGGVSVIVIGRYEQ</sequence>
<organism evidence="2 3">
    <name type="scientific">Eumeta variegata</name>
    <name type="common">Bagworm moth</name>
    <name type="synonym">Eumeta japonica</name>
    <dbReference type="NCBI Taxonomy" id="151549"/>
    <lineage>
        <taxon>Eukaryota</taxon>
        <taxon>Metazoa</taxon>
        <taxon>Ecdysozoa</taxon>
        <taxon>Arthropoda</taxon>
        <taxon>Hexapoda</taxon>
        <taxon>Insecta</taxon>
        <taxon>Pterygota</taxon>
        <taxon>Neoptera</taxon>
        <taxon>Endopterygota</taxon>
        <taxon>Lepidoptera</taxon>
        <taxon>Glossata</taxon>
        <taxon>Ditrysia</taxon>
        <taxon>Tineoidea</taxon>
        <taxon>Psychidae</taxon>
        <taxon>Oiketicinae</taxon>
        <taxon>Eumeta</taxon>
    </lineage>
</organism>
<keyword evidence="3" id="KW-1185">Reference proteome</keyword>
<evidence type="ECO:0000256" key="1">
    <source>
        <dbReference type="SAM" id="MobiDB-lite"/>
    </source>
</evidence>
<evidence type="ECO:0000313" key="3">
    <source>
        <dbReference type="Proteomes" id="UP000299102"/>
    </source>
</evidence>
<dbReference type="Proteomes" id="UP000299102">
    <property type="component" value="Unassembled WGS sequence"/>
</dbReference>
<gene>
    <name evidence="2" type="ORF">EVAR_44853_1</name>
</gene>